<sequence>MKCAYCQERAGWFKRICKDCQCLHELYTQQRGQLGLLQFLEVCIETGLPREKIEAFLNADPHGNGSVKDQITADMSTELLGAMGIRAQQTAQDVRRLRQKGVWQRMDEKPED</sequence>
<reference evidence="1 2" key="1">
    <citation type="submission" date="2015-02" db="EMBL/GenBank/DDBJ databases">
        <authorList>
            <person name="Slaby B."/>
            <person name="Hentschel U."/>
        </authorList>
    </citation>
    <scope>NUCLEOTIDE SEQUENCE [LARGE SCALE GENOMIC DNA]</scope>
    <source>
        <strain evidence="1">15L</strain>
    </source>
</reference>
<protein>
    <submittedName>
        <fullName evidence="1">Uncharacterized protein</fullName>
    </submittedName>
</protein>
<gene>
    <name evidence="1" type="ORF">TQ37_07785</name>
</gene>
<proteinExistence type="predicted"/>
<evidence type="ECO:0000313" key="1">
    <source>
        <dbReference type="EMBL" id="KKZ11054.1"/>
    </source>
</evidence>
<dbReference type="Proteomes" id="UP000035037">
    <property type="component" value="Unassembled WGS sequence"/>
</dbReference>
<dbReference type="PATRIC" id="fig|1608419.3.peg.697"/>
<comment type="caution">
    <text evidence="1">The sequence shown here is derived from an EMBL/GenBank/DDBJ whole genome shotgun (WGS) entry which is preliminary data.</text>
</comment>
<reference evidence="1 2" key="2">
    <citation type="submission" date="2015-05" db="EMBL/GenBank/DDBJ databases">
        <title>Lifestyle Evolution in Cyanobacterial Symbionts of Sponges.</title>
        <authorList>
            <person name="Burgsdorf I."/>
            <person name="Slaby B.M."/>
            <person name="Handley K.M."/>
            <person name="Haber M."/>
            <person name="Blom J."/>
            <person name="Marshall C.W."/>
            <person name="Gilbert J.A."/>
            <person name="Hentschel U."/>
            <person name="Steindler L."/>
        </authorList>
    </citation>
    <scope>NUCLEOTIDE SEQUENCE [LARGE SCALE GENOMIC DNA]</scope>
    <source>
        <strain evidence="1">15L</strain>
    </source>
</reference>
<organism evidence="1 2">
    <name type="scientific">Candidatus Synechococcus spongiarum 15L</name>
    <dbReference type="NCBI Taxonomy" id="1608419"/>
    <lineage>
        <taxon>Bacteria</taxon>
        <taxon>Bacillati</taxon>
        <taxon>Cyanobacteriota</taxon>
        <taxon>Cyanophyceae</taxon>
        <taxon>Synechococcales</taxon>
        <taxon>Synechococcaceae</taxon>
        <taxon>Synechococcus</taxon>
    </lineage>
</organism>
<evidence type="ECO:0000313" key="2">
    <source>
        <dbReference type="Proteomes" id="UP000035037"/>
    </source>
</evidence>
<dbReference type="EMBL" id="JYFQ01000155">
    <property type="protein sequence ID" value="KKZ11054.1"/>
    <property type="molecule type" value="Genomic_DNA"/>
</dbReference>
<dbReference type="AlphaFoldDB" id="A0A0G8ASS7"/>
<accession>A0A0G8ASS7</accession>
<name>A0A0G8ASS7_9SYNE</name>